<keyword evidence="1" id="KW-0732">Signal</keyword>
<protein>
    <recommendedName>
        <fullName evidence="2">DDE-1 domain-containing protein</fullName>
    </recommendedName>
</protein>
<dbReference type="KEGG" id="yli:2906304"/>
<feature type="chain" id="PRO_5009110323" description="DDE-1 domain-containing protein" evidence="1">
    <location>
        <begin position="17"/>
        <end position="303"/>
    </location>
</feature>
<dbReference type="RefSeq" id="XP_500154.3">
    <property type="nucleotide sequence ID" value="XM_500154.3"/>
</dbReference>
<gene>
    <name evidence="3" type="ORF">YALI1_A17348g</name>
</gene>
<dbReference type="Proteomes" id="UP000182444">
    <property type="component" value="Chromosome 1A"/>
</dbReference>
<feature type="domain" description="DDE-1" evidence="2">
    <location>
        <begin position="1"/>
        <end position="124"/>
    </location>
</feature>
<reference evidence="3 4" key="1">
    <citation type="journal article" date="2016" name="PLoS ONE">
        <title>Sequence Assembly of Yarrowia lipolytica Strain W29/CLIB89 Shows Transposable Element Diversity.</title>
        <authorList>
            <person name="Magnan C."/>
            <person name="Yu J."/>
            <person name="Chang I."/>
            <person name="Jahn E."/>
            <person name="Kanomata Y."/>
            <person name="Wu J."/>
            <person name="Zeller M."/>
            <person name="Oakes M."/>
            <person name="Baldi P."/>
            <person name="Sandmeyer S."/>
        </authorList>
    </citation>
    <scope>NUCLEOTIDE SEQUENCE [LARGE SCALE GENOMIC DNA]</scope>
    <source>
        <strain evidence="4">CLIB89(W29)</strain>
    </source>
</reference>
<proteinExistence type="predicted"/>
<dbReference type="InterPro" id="IPR004875">
    <property type="entry name" value="DDE_SF_endonuclease_dom"/>
</dbReference>
<sequence>MDTILMVMWLANFANANPGTPSDPVVLILDNVGFHRRAYRIVKDWPELAHVKFLFLPPNSASFTQPMNLGIIAAMKQSWKKFDKIFHGSISGVDGDNPLVTFLHRLNWLARSWKEIPASAIKKCAMHSPLFFCHAQQNRLLPAYVKRNMEIEALVPYEDRSPRVEGPVIGLNEAGVPTKRAALAQIASIPFEVLFPPGKAVFDAEIETLKGNRVEPERLRNLLSQRQRRERLRERQKTTAELVPHDMQATDEIAVYVDDSPDTPVNDVQVVDQRARRRGDENVGPPIKFVAYEMGGSPRRRCD</sequence>
<dbReference type="EMBL" id="CP017553">
    <property type="protein sequence ID" value="AOW00765.1"/>
    <property type="molecule type" value="Genomic_DNA"/>
</dbReference>
<accession>A0A1D8N546</accession>
<evidence type="ECO:0000313" key="3">
    <source>
        <dbReference type="EMBL" id="AOW00765.1"/>
    </source>
</evidence>
<evidence type="ECO:0000256" key="1">
    <source>
        <dbReference type="SAM" id="SignalP"/>
    </source>
</evidence>
<evidence type="ECO:0000259" key="2">
    <source>
        <dbReference type="Pfam" id="PF03184"/>
    </source>
</evidence>
<dbReference type="Pfam" id="PF03184">
    <property type="entry name" value="DDE_1"/>
    <property type="match status" value="1"/>
</dbReference>
<name>A0A1D8N546_YARLL</name>
<evidence type="ECO:0000313" key="4">
    <source>
        <dbReference type="Proteomes" id="UP000182444"/>
    </source>
</evidence>
<feature type="signal peptide" evidence="1">
    <location>
        <begin position="1"/>
        <end position="16"/>
    </location>
</feature>
<dbReference type="GeneID" id="2906304"/>
<dbReference type="AlphaFoldDB" id="A0A1D8N546"/>
<organism evidence="3 4">
    <name type="scientific">Yarrowia lipolytica</name>
    <name type="common">Candida lipolytica</name>
    <dbReference type="NCBI Taxonomy" id="4952"/>
    <lineage>
        <taxon>Eukaryota</taxon>
        <taxon>Fungi</taxon>
        <taxon>Dikarya</taxon>
        <taxon>Ascomycota</taxon>
        <taxon>Saccharomycotina</taxon>
        <taxon>Dipodascomycetes</taxon>
        <taxon>Dipodascales</taxon>
        <taxon>Dipodascales incertae sedis</taxon>
        <taxon>Yarrowia</taxon>
    </lineage>
</organism>
<dbReference type="GO" id="GO:0003676">
    <property type="term" value="F:nucleic acid binding"/>
    <property type="evidence" value="ECO:0007669"/>
    <property type="project" value="InterPro"/>
</dbReference>
<dbReference type="VEuPathDB" id="FungiDB:YALI1_A17348g"/>
<dbReference type="VEuPathDB" id="FungiDB:YALI0_A17215g"/>